<organism evidence="1 2">
    <name type="scientific">Candidatus Falkowbacteria bacterium CG10_big_fil_rev_8_21_14_0_10_43_10</name>
    <dbReference type="NCBI Taxonomy" id="1974567"/>
    <lineage>
        <taxon>Bacteria</taxon>
        <taxon>Candidatus Falkowiibacteriota</taxon>
    </lineage>
</organism>
<dbReference type="GO" id="GO:0016740">
    <property type="term" value="F:transferase activity"/>
    <property type="evidence" value="ECO:0007669"/>
    <property type="project" value="UniProtKB-KW"/>
</dbReference>
<name>A0A2H0V244_9BACT</name>
<dbReference type="Gene3D" id="3.40.50.620">
    <property type="entry name" value="HUPs"/>
    <property type="match status" value="1"/>
</dbReference>
<sequence length="396" mass="45948">MEKPKTLDKQLANQPTEVRFCKKCVVSNQRPRTAFNEAGVCSACQYAEHKNTIINWDERERQLRELLNKHRSKDGSFDVIVPASGGKDSALVAHQLKHKYGMHPLTVTWVPFLYTDIGWQNYQNFVKAGFDNILANPDGQLHRKLARVAFELKGDHWEPFTFGQKAYPFQMAVKFNIPLIFYGENGEVEYGGSMKNADQPFESPADWEELYFKGAGVDKLVSEGLQMGIFLPAEIMLKSFALYKAPPMAEVEKLGLQMHWWSYYHKWVPQENFYYAAKHVGFIGNPDGRSESTYSKYASLDDKTDGFHWYLGYIKFGLGRASRDAQMEIRSGHITREEAVALVRRYDHEFPQKYFKEFLEYLDISEEHFWQVGDSYRPPHLWEKVGGEWKLKHIVS</sequence>
<proteinExistence type="predicted"/>
<dbReference type="Proteomes" id="UP000228626">
    <property type="component" value="Unassembled WGS sequence"/>
</dbReference>
<accession>A0A2H0V244</accession>
<dbReference type="SUPFAM" id="SSF52402">
    <property type="entry name" value="Adenine nucleotide alpha hydrolases-like"/>
    <property type="match status" value="1"/>
</dbReference>
<dbReference type="InterPro" id="IPR020022">
    <property type="entry name" value="N-acetyl_sugar_amidoTrfase"/>
</dbReference>
<protein>
    <submittedName>
        <fullName evidence="1">N-acetyl sugar amidotransferase</fullName>
    </submittedName>
</protein>
<evidence type="ECO:0000313" key="1">
    <source>
        <dbReference type="EMBL" id="PIR93163.1"/>
    </source>
</evidence>
<evidence type="ECO:0000313" key="2">
    <source>
        <dbReference type="Proteomes" id="UP000228626"/>
    </source>
</evidence>
<dbReference type="EMBL" id="PFAR01000027">
    <property type="protein sequence ID" value="PIR93163.1"/>
    <property type="molecule type" value="Genomic_DNA"/>
</dbReference>
<keyword evidence="1" id="KW-0808">Transferase</keyword>
<gene>
    <name evidence="1" type="ORF">COT99_02370</name>
</gene>
<dbReference type="AlphaFoldDB" id="A0A2H0V244"/>
<reference evidence="2" key="1">
    <citation type="submission" date="2017-09" db="EMBL/GenBank/DDBJ databases">
        <title>Depth-based differentiation of microbial function through sediment-hosted aquifers and enrichment of novel symbionts in the deep terrestrial subsurface.</title>
        <authorList>
            <person name="Probst A.J."/>
            <person name="Ladd B."/>
            <person name="Jarett J.K."/>
            <person name="Geller-Mcgrath D.E."/>
            <person name="Sieber C.M.K."/>
            <person name="Emerson J.B."/>
            <person name="Anantharaman K."/>
            <person name="Thomas B.C."/>
            <person name="Malmstrom R."/>
            <person name="Stieglmeier M."/>
            <person name="Klingl A."/>
            <person name="Woyke T."/>
            <person name="Ryan C.M."/>
            <person name="Banfield J.F."/>
        </authorList>
    </citation>
    <scope>NUCLEOTIDE SEQUENCE [LARGE SCALE GENOMIC DNA]</scope>
</reference>
<dbReference type="NCBIfam" id="TIGR03573">
    <property type="entry name" value="WbuX"/>
    <property type="match status" value="1"/>
</dbReference>
<comment type="caution">
    <text evidence="1">The sequence shown here is derived from an EMBL/GenBank/DDBJ whole genome shotgun (WGS) entry which is preliminary data.</text>
</comment>
<dbReference type="InterPro" id="IPR014729">
    <property type="entry name" value="Rossmann-like_a/b/a_fold"/>
</dbReference>